<dbReference type="Proteomes" id="UP001148838">
    <property type="component" value="Unassembled WGS sequence"/>
</dbReference>
<evidence type="ECO:0000256" key="1">
    <source>
        <dbReference type="ARBA" id="ARBA00049983"/>
    </source>
</evidence>
<keyword evidence="4" id="KW-1185">Reference proteome</keyword>
<name>A0ABQ8TR62_PERAM</name>
<dbReference type="SUPFAM" id="SSF48371">
    <property type="entry name" value="ARM repeat"/>
    <property type="match status" value="1"/>
</dbReference>
<organism evidence="3 4">
    <name type="scientific">Periplaneta americana</name>
    <name type="common">American cockroach</name>
    <name type="synonym">Blatta americana</name>
    <dbReference type="NCBI Taxonomy" id="6978"/>
    <lineage>
        <taxon>Eukaryota</taxon>
        <taxon>Metazoa</taxon>
        <taxon>Ecdysozoa</taxon>
        <taxon>Arthropoda</taxon>
        <taxon>Hexapoda</taxon>
        <taxon>Insecta</taxon>
        <taxon>Pterygota</taxon>
        <taxon>Neoptera</taxon>
        <taxon>Polyneoptera</taxon>
        <taxon>Dictyoptera</taxon>
        <taxon>Blattodea</taxon>
        <taxon>Blattoidea</taxon>
        <taxon>Blattidae</taxon>
        <taxon>Blattinae</taxon>
        <taxon>Periplaneta</taxon>
    </lineage>
</organism>
<protein>
    <submittedName>
        <fullName evidence="3">Uncharacterized protein</fullName>
    </submittedName>
</protein>
<feature type="compositionally biased region" description="Basic residues" evidence="2">
    <location>
        <begin position="1"/>
        <end position="11"/>
    </location>
</feature>
<evidence type="ECO:0000313" key="3">
    <source>
        <dbReference type="EMBL" id="KAJ4448205.1"/>
    </source>
</evidence>
<evidence type="ECO:0000256" key="2">
    <source>
        <dbReference type="SAM" id="MobiDB-lite"/>
    </source>
</evidence>
<dbReference type="PANTHER" id="PTHR13347:SF1">
    <property type="entry name" value="HEAT REPEAT-CONTAINING PROTEIN 3"/>
    <property type="match status" value="1"/>
</dbReference>
<dbReference type="InterPro" id="IPR052616">
    <property type="entry name" value="SYO1-like"/>
</dbReference>
<feature type="region of interest" description="Disordered" evidence="2">
    <location>
        <begin position="1"/>
        <end position="45"/>
    </location>
</feature>
<accession>A0ABQ8TR62</accession>
<dbReference type="PANTHER" id="PTHR13347">
    <property type="entry name" value="HEAT REPEAT-CONTAINING PROTEIN 3"/>
    <property type="match status" value="1"/>
</dbReference>
<comment type="similarity">
    <text evidence="1">Belongs to the nuclear import and ribosome assembly adapter family.</text>
</comment>
<dbReference type="Gene3D" id="1.25.10.10">
    <property type="entry name" value="Leucine-rich Repeat Variant"/>
    <property type="match status" value="1"/>
</dbReference>
<reference evidence="3 4" key="1">
    <citation type="journal article" date="2022" name="Allergy">
        <title>Genome assembly and annotation of Periplaneta americana reveal a comprehensive cockroach allergen profile.</title>
        <authorList>
            <person name="Wang L."/>
            <person name="Xiong Q."/>
            <person name="Saelim N."/>
            <person name="Wang L."/>
            <person name="Nong W."/>
            <person name="Wan A.T."/>
            <person name="Shi M."/>
            <person name="Liu X."/>
            <person name="Cao Q."/>
            <person name="Hui J.H.L."/>
            <person name="Sookrung N."/>
            <person name="Leung T.F."/>
            <person name="Tungtrongchitr A."/>
            <person name="Tsui S.K.W."/>
        </authorList>
    </citation>
    <scope>NUCLEOTIDE SEQUENCE [LARGE SCALE GENOMIC DNA]</scope>
    <source>
        <strain evidence="3">PWHHKU_190912</strain>
    </source>
</reference>
<comment type="caution">
    <text evidence="3">The sequence shown here is derived from an EMBL/GenBank/DDBJ whole genome shotgun (WGS) entry which is preliminary data.</text>
</comment>
<evidence type="ECO:0000313" key="4">
    <source>
        <dbReference type="Proteomes" id="UP001148838"/>
    </source>
</evidence>
<feature type="non-terminal residue" evidence="3">
    <location>
        <position position="113"/>
    </location>
</feature>
<gene>
    <name evidence="3" type="ORF">ANN_10219</name>
</gene>
<sequence>MGKAKRNRVKSKTSNPTGIPSVRDIEREEDEFGADGEGNHMSKQESTIQTLLEMLQSPNIEEKVIGLQTLATAFDVPESIEDVMKHKVVKVAAPLLFDKSTAVRNAAAGALRL</sequence>
<dbReference type="EMBL" id="JAJSOF020000005">
    <property type="protein sequence ID" value="KAJ4448205.1"/>
    <property type="molecule type" value="Genomic_DNA"/>
</dbReference>
<dbReference type="InterPro" id="IPR011989">
    <property type="entry name" value="ARM-like"/>
</dbReference>
<proteinExistence type="inferred from homology"/>
<dbReference type="InterPro" id="IPR016024">
    <property type="entry name" value="ARM-type_fold"/>
</dbReference>